<dbReference type="GO" id="GO:0140097">
    <property type="term" value="F:catalytic activity, acting on DNA"/>
    <property type="evidence" value="ECO:0007669"/>
    <property type="project" value="UniProtKB-ARBA"/>
</dbReference>
<dbReference type="InterPro" id="IPR001650">
    <property type="entry name" value="Helicase_C-like"/>
</dbReference>
<reference evidence="10" key="2">
    <citation type="submission" date="2021-05" db="EMBL/GenBank/DDBJ databases">
        <title>Protein family content uncovers lineage relationships and bacterial pathway maintenance mechanisms in DPANN archaea.</title>
        <authorList>
            <person name="Castelle C.J."/>
            <person name="Meheust R."/>
            <person name="Jaffe A.L."/>
            <person name="Seitz K."/>
            <person name="Gong X."/>
            <person name="Baker B.J."/>
            <person name="Banfield J.F."/>
        </authorList>
    </citation>
    <scope>NUCLEOTIDE SEQUENCE</scope>
    <source>
        <strain evidence="10">RIFCSPLOWO2_01_FULL_43_13</strain>
    </source>
</reference>
<evidence type="ECO:0000256" key="1">
    <source>
        <dbReference type="ARBA" id="ARBA00022741"/>
    </source>
</evidence>
<evidence type="ECO:0000256" key="4">
    <source>
        <dbReference type="ARBA" id="ARBA00022806"/>
    </source>
</evidence>
<dbReference type="GO" id="GO:0005524">
    <property type="term" value="F:ATP binding"/>
    <property type="evidence" value="ECO:0007669"/>
    <property type="project" value="UniProtKB-KW"/>
</dbReference>
<protein>
    <submittedName>
        <fullName evidence="10">DEAD/DEAH box helicase family protein</fullName>
    </submittedName>
</protein>
<dbReference type="InterPro" id="IPR010994">
    <property type="entry name" value="RuvA_2-like"/>
</dbReference>
<dbReference type="SMART" id="SM00487">
    <property type="entry name" value="DEXDc"/>
    <property type="match status" value="1"/>
</dbReference>
<keyword evidence="2" id="KW-0227">DNA damage</keyword>
<evidence type="ECO:0000256" key="2">
    <source>
        <dbReference type="ARBA" id="ARBA00022763"/>
    </source>
</evidence>
<feature type="domain" description="Helicase C-terminal" evidence="9">
    <location>
        <begin position="357"/>
        <end position="529"/>
    </location>
</feature>
<dbReference type="Pfam" id="PF02732">
    <property type="entry name" value="ERCC4"/>
    <property type="match status" value="1"/>
</dbReference>
<dbReference type="SMART" id="SM00490">
    <property type="entry name" value="HELICc"/>
    <property type="match status" value="1"/>
</dbReference>
<dbReference type="SMART" id="SM00891">
    <property type="entry name" value="ERCC4"/>
    <property type="match status" value="1"/>
</dbReference>
<dbReference type="Pfam" id="PF21210">
    <property type="entry name" value="RNA_helicase_helical"/>
    <property type="match status" value="1"/>
</dbReference>
<dbReference type="InterPro" id="IPR027417">
    <property type="entry name" value="P-loop_NTPase"/>
</dbReference>
<dbReference type="Gene3D" id="1.20.1320.20">
    <property type="entry name" value="hef helicase domain"/>
    <property type="match status" value="1"/>
</dbReference>
<dbReference type="GO" id="GO:0004386">
    <property type="term" value="F:helicase activity"/>
    <property type="evidence" value="ECO:0007669"/>
    <property type="project" value="UniProtKB-KW"/>
</dbReference>
<dbReference type="Gene3D" id="3.40.50.300">
    <property type="entry name" value="P-loop containing nucleotide triphosphate hydrolases"/>
    <property type="match status" value="2"/>
</dbReference>
<keyword evidence="5" id="KW-0067">ATP-binding</keyword>
<dbReference type="PANTHER" id="PTHR14025:SF20">
    <property type="entry name" value="FANCONI ANEMIA GROUP M PROTEIN"/>
    <property type="match status" value="1"/>
</dbReference>
<dbReference type="Pfam" id="PF00271">
    <property type="entry name" value="Helicase_C"/>
    <property type="match status" value="1"/>
</dbReference>
<dbReference type="FunFam" id="3.40.50.300:FF:001992">
    <property type="entry name" value="ATP-dependent RNA helicase, putative"/>
    <property type="match status" value="1"/>
</dbReference>
<keyword evidence="3" id="KW-0378">Hydrolase</keyword>
<dbReference type="InterPro" id="IPR006166">
    <property type="entry name" value="ERCC4_domain"/>
</dbReference>
<evidence type="ECO:0000313" key="10">
    <source>
        <dbReference type="EMBL" id="MBS3058530.1"/>
    </source>
</evidence>
<dbReference type="PROSITE" id="PS51194">
    <property type="entry name" value="HELICASE_CTER"/>
    <property type="match status" value="1"/>
</dbReference>
<dbReference type="Gene3D" id="1.10.150.20">
    <property type="entry name" value="5' to 3' exonuclease, C-terminal subdomain"/>
    <property type="match status" value="1"/>
</dbReference>
<dbReference type="SUPFAM" id="SSF47781">
    <property type="entry name" value="RuvA domain 2-like"/>
    <property type="match status" value="1"/>
</dbReference>
<dbReference type="CDD" id="cd20075">
    <property type="entry name" value="XPF_nuclease_XPF_arch"/>
    <property type="match status" value="1"/>
</dbReference>
<keyword evidence="6" id="KW-0238">DNA-binding</keyword>
<gene>
    <name evidence="10" type="ORF">J4478_03970</name>
</gene>
<dbReference type="SUPFAM" id="SSF52540">
    <property type="entry name" value="P-loop containing nucleoside triphosphate hydrolases"/>
    <property type="match status" value="1"/>
</dbReference>
<dbReference type="SUPFAM" id="SSF52980">
    <property type="entry name" value="Restriction endonuclease-like"/>
    <property type="match status" value="1"/>
</dbReference>
<evidence type="ECO:0000313" key="11">
    <source>
        <dbReference type="Proteomes" id="UP000680185"/>
    </source>
</evidence>
<dbReference type="Proteomes" id="UP000680185">
    <property type="component" value="Unassembled WGS sequence"/>
</dbReference>
<dbReference type="GO" id="GO:0003677">
    <property type="term" value="F:DNA binding"/>
    <property type="evidence" value="ECO:0007669"/>
    <property type="project" value="UniProtKB-KW"/>
</dbReference>
<feature type="domain" description="Helicase ATP-binding" evidence="8">
    <location>
        <begin position="24"/>
        <end position="192"/>
    </location>
</feature>
<comment type="caution">
    <text evidence="10">The sequence shown here is derived from an EMBL/GenBank/DDBJ whole genome shotgun (WGS) entry which is preliminary data.</text>
</comment>
<accession>A0A8T4L0V7</accession>
<organism evidence="10 11">
    <name type="scientific">Candidatus Iainarchaeum sp</name>
    <dbReference type="NCBI Taxonomy" id="3101447"/>
    <lineage>
        <taxon>Archaea</taxon>
        <taxon>Candidatus Iainarchaeota</taxon>
        <taxon>Candidatus Iainarchaeia</taxon>
        <taxon>Candidatus Iainarchaeales</taxon>
        <taxon>Candidatus Iainarchaeaceae</taxon>
        <taxon>Candidatus Iainarchaeum</taxon>
    </lineage>
</organism>
<proteinExistence type="predicted"/>
<dbReference type="InterPro" id="IPR041755">
    <property type="entry name" value="Hef_ID"/>
</dbReference>
<keyword evidence="7" id="KW-0234">DNA repair</keyword>
<dbReference type="InterPro" id="IPR011335">
    <property type="entry name" value="Restrct_endonuc-II-like"/>
</dbReference>
<dbReference type="Gene3D" id="3.40.50.10130">
    <property type="match status" value="1"/>
</dbReference>
<dbReference type="GO" id="GO:0006281">
    <property type="term" value="P:DNA repair"/>
    <property type="evidence" value="ECO:0007669"/>
    <property type="project" value="UniProtKB-KW"/>
</dbReference>
<dbReference type="NCBIfam" id="NF010337">
    <property type="entry name" value="PRK13766.1"/>
    <property type="match status" value="1"/>
</dbReference>
<evidence type="ECO:0000259" key="9">
    <source>
        <dbReference type="PROSITE" id="PS51194"/>
    </source>
</evidence>
<evidence type="ECO:0000256" key="7">
    <source>
        <dbReference type="ARBA" id="ARBA00023204"/>
    </source>
</evidence>
<evidence type="ECO:0000256" key="6">
    <source>
        <dbReference type="ARBA" id="ARBA00023125"/>
    </source>
</evidence>
<evidence type="ECO:0000259" key="8">
    <source>
        <dbReference type="PROSITE" id="PS51192"/>
    </source>
</evidence>
<dbReference type="EMBL" id="JAGVWB010000028">
    <property type="protein sequence ID" value="MBS3058530.1"/>
    <property type="molecule type" value="Genomic_DNA"/>
</dbReference>
<dbReference type="PANTHER" id="PTHR14025">
    <property type="entry name" value="FANCONI ANEMIA GROUP M FANCM FAMILY MEMBER"/>
    <property type="match status" value="1"/>
</dbReference>
<name>A0A8T4L0V7_9ARCH</name>
<dbReference type="Pfam" id="PF14520">
    <property type="entry name" value="HHH_5"/>
    <property type="match status" value="1"/>
</dbReference>
<keyword evidence="1" id="KW-0547">Nucleotide-binding</keyword>
<dbReference type="InterPro" id="IPR011545">
    <property type="entry name" value="DEAD/DEAH_box_helicase_dom"/>
</dbReference>
<keyword evidence="4 10" id="KW-0347">Helicase</keyword>
<dbReference type="GO" id="GO:0004518">
    <property type="term" value="F:nuclease activity"/>
    <property type="evidence" value="ECO:0007669"/>
    <property type="project" value="InterPro"/>
</dbReference>
<dbReference type="Pfam" id="PF00270">
    <property type="entry name" value="DEAD"/>
    <property type="match status" value="1"/>
</dbReference>
<dbReference type="PROSITE" id="PS51192">
    <property type="entry name" value="HELICASE_ATP_BIND_1"/>
    <property type="match status" value="1"/>
</dbReference>
<dbReference type="AlphaFoldDB" id="A0A8T4L0V7"/>
<evidence type="ECO:0000256" key="3">
    <source>
        <dbReference type="ARBA" id="ARBA00022801"/>
    </source>
</evidence>
<reference evidence="10" key="1">
    <citation type="submission" date="2021-03" db="EMBL/GenBank/DDBJ databases">
        <authorList>
            <person name="Jaffe A."/>
        </authorList>
    </citation>
    <scope>NUCLEOTIDE SEQUENCE</scope>
    <source>
        <strain evidence="10">RIFCSPLOWO2_01_FULL_43_13</strain>
    </source>
</reference>
<dbReference type="GO" id="GO:0016787">
    <property type="term" value="F:hydrolase activity"/>
    <property type="evidence" value="ECO:0007669"/>
    <property type="project" value="UniProtKB-KW"/>
</dbReference>
<sequence>MAFIKHSLIKENLVESREYQEILAARVMDKGNSLIVAPTALGKTIIAALVAAEVLQKKPDSKILFLAPTKPLAEQHSNTFKKVLKIPEEKISCLTGTVKPEERKKVWEESKVVSATPQTIENDIMTGNLRLENAGLVIFDEAHRAVKDYSYVFIAQQYIKQNPTALILGLTASPGGEEERIQDVCKNLFIKNIEIKTLHDSDVKPFTNPIEMEWKSVELPEEFLEIKKALFEFNREQVLGLKRCGYGRSLFPQFQRQKDLIALQIQIRKDFSTRARKNPAVYHAAVQVAALLKIVHALTLLETQGIFSLQDYFDKMLSKKAKGDKTKSLAMILKSAQIQKAMQLTKDLKEKGVNHPKINELVKILQEQFMQNPESRVIVFNHYRDSVKNLLQELEKFSTIKAARFVGQAMKENDRGLSQKEQAKIILEFKEGKYNTLVASSVAEEGIDIPQVDLVIFYEPVPSEIRMIQRRGRTGRLSEGKCIILMAKGTRDEAFYWSSASKEKKMHSTLKRMKEQGSSGAVLQKQSTLVKYIEEAKDKVVIYADFREQNSGITEKLLEMGAMVKLKQLEVADFVLSDDVAVERKAVGDFLQSIIDGRLFEQLSKLQVNYEKPLLLVEGKMDDLFSLRNIHKNAILGALSSIALDYKVPILFSRNFEETAELLLVIAKREQQGKEKEVRLRVGSKGLTLQEQQRFLVEGLPSIGPALAKNLLQHFGSVKKVFNASEKQLQKVEKIGEKKAKEVRKLIEAEFEEGSTQEG</sequence>
<evidence type="ECO:0000256" key="5">
    <source>
        <dbReference type="ARBA" id="ARBA00022840"/>
    </source>
</evidence>
<dbReference type="InterPro" id="IPR014001">
    <property type="entry name" value="Helicase_ATP-bd"/>
</dbReference>